<name>A0A5J5C2W1_9ASTE</name>
<organism evidence="2 3">
    <name type="scientific">Nyssa sinensis</name>
    <dbReference type="NCBI Taxonomy" id="561372"/>
    <lineage>
        <taxon>Eukaryota</taxon>
        <taxon>Viridiplantae</taxon>
        <taxon>Streptophyta</taxon>
        <taxon>Embryophyta</taxon>
        <taxon>Tracheophyta</taxon>
        <taxon>Spermatophyta</taxon>
        <taxon>Magnoliopsida</taxon>
        <taxon>eudicotyledons</taxon>
        <taxon>Gunneridae</taxon>
        <taxon>Pentapetalae</taxon>
        <taxon>asterids</taxon>
        <taxon>Cornales</taxon>
        <taxon>Nyssaceae</taxon>
        <taxon>Nyssa</taxon>
    </lineage>
</organism>
<reference evidence="2 3" key="1">
    <citation type="submission" date="2019-09" db="EMBL/GenBank/DDBJ databases">
        <title>A chromosome-level genome assembly of the Chinese tupelo Nyssa sinensis.</title>
        <authorList>
            <person name="Yang X."/>
            <person name="Kang M."/>
            <person name="Yang Y."/>
            <person name="Xiong H."/>
            <person name="Wang M."/>
            <person name="Zhang Z."/>
            <person name="Wang Z."/>
            <person name="Wu H."/>
            <person name="Ma T."/>
            <person name="Liu J."/>
            <person name="Xi Z."/>
        </authorList>
    </citation>
    <scope>NUCLEOTIDE SEQUENCE [LARGE SCALE GENOMIC DNA]</scope>
    <source>
        <strain evidence="2">J267</strain>
        <tissue evidence="2">Leaf</tissue>
    </source>
</reference>
<evidence type="ECO:0000256" key="1">
    <source>
        <dbReference type="SAM" id="MobiDB-lite"/>
    </source>
</evidence>
<accession>A0A5J5C2W1</accession>
<dbReference type="Proteomes" id="UP000325577">
    <property type="component" value="Linkage Group LG1"/>
</dbReference>
<evidence type="ECO:0000313" key="2">
    <source>
        <dbReference type="EMBL" id="KAA8547871.1"/>
    </source>
</evidence>
<gene>
    <name evidence="2" type="ORF">F0562_004300</name>
</gene>
<evidence type="ECO:0000313" key="3">
    <source>
        <dbReference type="Proteomes" id="UP000325577"/>
    </source>
</evidence>
<sequence>MDSDTSSQLRDKENEDNPDEDDSTSSALFFRHSTGNLEDRNGEISNKEEAQMLENMAMNHLSARQKGVL</sequence>
<dbReference type="EMBL" id="CM018032">
    <property type="protein sequence ID" value="KAA8547871.1"/>
    <property type="molecule type" value="Genomic_DNA"/>
</dbReference>
<keyword evidence="3" id="KW-1185">Reference proteome</keyword>
<dbReference type="AlphaFoldDB" id="A0A5J5C2W1"/>
<feature type="region of interest" description="Disordered" evidence="1">
    <location>
        <begin position="1"/>
        <end position="44"/>
    </location>
</feature>
<proteinExistence type="predicted"/>
<protein>
    <submittedName>
        <fullName evidence="2">Uncharacterized protein</fullName>
    </submittedName>
</protein>